<evidence type="ECO:0008006" key="3">
    <source>
        <dbReference type="Google" id="ProtNLM"/>
    </source>
</evidence>
<keyword evidence="2" id="KW-1185">Reference proteome</keyword>
<evidence type="ECO:0000313" key="2">
    <source>
        <dbReference type="Proteomes" id="UP001634394"/>
    </source>
</evidence>
<proteinExistence type="predicted"/>
<dbReference type="AlphaFoldDB" id="A0ABD3UR13"/>
<comment type="caution">
    <text evidence="1">The sequence shown here is derived from an EMBL/GenBank/DDBJ whole genome shotgun (WGS) entry which is preliminary data.</text>
</comment>
<dbReference type="Proteomes" id="UP001634394">
    <property type="component" value="Unassembled WGS sequence"/>
</dbReference>
<gene>
    <name evidence="1" type="ORF">ACJMK2_015557</name>
</gene>
<evidence type="ECO:0000313" key="1">
    <source>
        <dbReference type="EMBL" id="KAL3851855.1"/>
    </source>
</evidence>
<accession>A0ABD3UR13</accession>
<organism evidence="1 2">
    <name type="scientific">Sinanodonta woodiana</name>
    <name type="common">Chinese pond mussel</name>
    <name type="synonym">Anodonta woodiana</name>
    <dbReference type="NCBI Taxonomy" id="1069815"/>
    <lineage>
        <taxon>Eukaryota</taxon>
        <taxon>Metazoa</taxon>
        <taxon>Spiralia</taxon>
        <taxon>Lophotrochozoa</taxon>
        <taxon>Mollusca</taxon>
        <taxon>Bivalvia</taxon>
        <taxon>Autobranchia</taxon>
        <taxon>Heteroconchia</taxon>
        <taxon>Palaeoheterodonta</taxon>
        <taxon>Unionida</taxon>
        <taxon>Unionoidea</taxon>
        <taxon>Unionidae</taxon>
        <taxon>Unioninae</taxon>
        <taxon>Sinanodonta</taxon>
    </lineage>
</organism>
<feature type="non-terminal residue" evidence="1">
    <location>
        <position position="78"/>
    </location>
</feature>
<dbReference type="EMBL" id="JBJQND010000015">
    <property type="protein sequence ID" value="KAL3851855.1"/>
    <property type="molecule type" value="Genomic_DNA"/>
</dbReference>
<feature type="non-terminal residue" evidence="1">
    <location>
        <position position="1"/>
    </location>
</feature>
<name>A0ABD3UR13_SINWO</name>
<protein>
    <recommendedName>
        <fullName evidence="3">Transposase</fullName>
    </recommendedName>
</protein>
<reference evidence="1 2" key="1">
    <citation type="submission" date="2024-11" db="EMBL/GenBank/DDBJ databases">
        <title>Chromosome-level genome assembly of the freshwater bivalve Anodonta woodiana.</title>
        <authorList>
            <person name="Chen X."/>
        </authorList>
    </citation>
    <scope>NUCLEOTIDE SEQUENCE [LARGE SCALE GENOMIC DNA]</scope>
    <source>
        <strain evidence="1">MN2024</strain>
        <tissue evidence="1">Gills</tissue>
    </source>
</reference>
<sequence length="78" mass="9419">STVYRRMRQYDIAKMEFSNMNDDEIGIHVGKVIKEFSFCGENILRQILKLQGVHVQRWRLRDIIHSKDKKGVEDRKKW</sequence>